<keyword evidence="4" id="KW-1185">Reference proteome</keyword>
<accession>A0A9P1DA12</accession>
<sequence length="248" mass="25287">MSAARVGALTVPDGSAVPEHGLRNLEALLQQVATEAATTSSVGLLAQVLGQTLGMGVWASGSIGTPPPPPQPTEAEAFSDTAAPTRLISSEELSQKPEDKEENILDEDTLELPGRDSPADAAAHTLVPEPDGGPSTSDPVSPATVAPQDVVPKHVALPAVPTAAADVAEPKVPAPTPIAEPKLSAPTPRTLKAAASDPATPKVSRKRALSAEAPKAAPAPKRRSGKMGSGVGHAQLRKFTRSSPHPIF</sequence>
<gene>
    <name evidence="2" type="ORF">C1SCF055_LOCUS30529</name>
</gene>
<evidence type="ECO:0000313" key="4">
    <source>
        <dbReference type="Proteomes" id="UP001152797"/>
    </source>
</evidence>
<organism evidence="2">
    <name type="scientific">Cladocopium goreaui</name>
    <dbReference type="NCBI Taxonomy" id="2562237"/>
    <lineage>
        <taxon>Eukaryota</taxon>
        <taxon>Sar</taxon>
        <taxon>Alveolata</taxon>
        <taxon>Dinophyceae</taxon>
        <taxon>Suessiales</taxon>
        <taxon>Symbiodiniaceae</taxon>
        <taxon>Cladocopium</taxon>
    </lineage>
</organism>
<evidence type="ECO:0000313" key="2">
    <source>
        <dbReference type="EMBL" id="CAI4004756.1"/>
    </source>
</evidence>
<feature type="compositionally biased region" description="Low complexity" evidence="1">
    <location>
        <begin position="210"/>
        <end position="219"/>
    </location>
</feature>
<dbReference type="Proteomes" id="UP001152797">
    <property type="component" value="Unassembled WGS sequence"/>
</dbReference>
<dbReference type="AlphaFoldDB" id="A0A9P1DA12"/>
<proteinExistence type="predicted"/>
<evidence type="ECO:0000313" key="3">
    <source>
        <dbReference type="EMBL" id="CAL4792068.1"/>
    </source>
</evidence>
<evidence type="ECO:0000256" key="1">
    <source>
        <dbReference type="SAM" id="MobiDB-lite"/>
    </source>
</evidence>
<feature type="region of interest" description="Disordered" evidence="1">
    <location>
        <begin position="60"/>
        <end position="148"/>
    </location>
</feature>
<protein>
    <submittedName>
        <fullName evidence="2">Uncharacterized protein</fullName>
    </submittedName>
</protein>
<comment type="caution">
    <text evidence="2">The sequence shown here is derived from an EMBL/GenBank/DDBJ whole genome shotgun (WGS) entry which is preliminary data.</text>
</comment>
<feature type="compositionally biased region" description="Basic and acidic residues" evidence="1">
    <location>
        <begin position="93"/>
        <end position="103"/>
    </location>
</feature>
<name>A0A9P1DA12_9DINO</name>
<reference evidence="2" key="1">
    <citation type="submission" date="2022-10" db="EMBL/GenBank/DDBJ databases">
        <authorList>
            <person name="Chen Y."/>
            <person name="Dougan E. K."/>
            <person name="Chan C."/>
            <person name="Rhodes N."/>
            <person name="Thang M."/>
        </authorList>
    </citation>
    <scope>NUCLEOTIDE SEQUENCE</scope>
</reference>
<dbReference type="EMBL" id="CAMXCT030003487">
    <property type="protein sequence ID" value="CAL4792068.1"/>
    <property type="molecule type" value="Genomic_DNA"/>
</dbReference>
<dbReference type="EMBL" id="CAMXCT010003487">
    <property type="protein sequence ID" value="CAI4004756.1"/>
    <property type="molecule type" value="Genomic_DNA"/>
</dbReference>
<feature type="region of interest" description="Disordered" evidence="1">
    <location>
        <begin position="166"/>
        <end position="248"/>
    </location>
</feature>
<dbReference type="EMBL" id="CAMXCT020003487">
    <property type="protein sequence ID" value="CAL1158131.1"/>
    <property type="molecule type" value="Genomic_DNA"/>
</dbReference>
<reference evidence="3 4" key="2">
    <citation type="submission" date="2024-05" db="EMBL/GenBank/DDBJ databases">
        <authorList>
            <person name="Chen Y."/>
            <person name="Shah S."/>
            <person name="Dougan E. K."/>
            <person name="Thang M."/>
            <person name="Chan C."/>
        </authorList>
    </citation>
    <scope>NUCLEOTIDE SEQUENCE [LARGE SCALE GENOMIC DNA]</scope>
</reference>